<gene>
    <name evidence="5" type="primary">rpsB</name>
    <name evidence="7" type="ORF">SAMN02745180_01683</name>
</gene>
<evidence type="ECO:0000256" key="1">
    <source>
        <dbReference type="ARBA" id="ARBA00006242"/>
    </source>
</evidence>
<dbReference type="Proteomes" id="UP000184389">
    <property type="component" value="Unassembled WGS sequence"/>
</dbReference>
<dbReference type="PANTHER" id="PTHR12534:SF0">
    <property type="entry name" value="SMALL RIBOSOMAL SUBUNIT PROTEIN US2M"/>
    <property type="match status" value="1"/>
</dbReference>
<dbReference type="EMBL" id="FQXR01000007">
    <property type="protein sequence ID" value="SHH99715.1"/>
    <property type="molecule type" value="Genomic_DNA"/>
</dbReference>
<dbReference type="STRING" id="1123281.SAMN02745180_01683"/>
<dbReference type="PROSITE" id="PS00963">
    <property type="entry name" value="RIBOSOMAL_S2_2"/>
    <property type="match status" value="1"/>
</dbReference>
<dbReference type="Gene3D" id="1.10.287.610">
    <property type="entry name" value="Helix hairpin bin"/>
    <property type="match status" value="1"/>
</dbReference>
<protein>
    <recommendedName>
        <fullName evidence="4 5">Small ribosomal subunit protein uS2</fullName>
    </recommendedName>
</protein>
<dbReference type="OrthoDB" id="9808036at2"/>
<reference evidence="7 8" key="1">
    <citation type="submission" date="2016-11" db="EMBL/GenBank/DDBJ databases">
        <authorList>
            <person name="Jaros S."/>
            <person name="Januszkiewicz K."/>
            <person name="Wedrychowicz H."/>
        </authorList>
    </citation>
    <scope>NUCLEOTIDE SEQUENCE [LARGE SCALE GENOMIC DNA]</scope>
    <source>
        <strain evidence="7 8">DSM 13106</strain>
    </source>
</reference>
<dbReference type="HAMAP" id="MF_00291_B">
    <property type="entry name" value="Ribosomal_uS2_B"/>
    <property type="match status" value="1"/>
</dbReference>
<dbReference type="Pfam" id="PF00318">
    <property type="entry name" value="Ribosomal_S2"/>
    <property type="match status" value="1"/>
</dbReference>
<evidence type="ECO:0000256" key="5">
    <source>
        <dbReference type="HAMAP-Rule" id="MF_00291"/>
    </source>
</evidence>
<dbReference type="CDD" id="cd01425">
    <property type="entry name" value="RPS2"/>
    <property type="match status" value="1"/>
</dbReference>
<dbReference type="PROSITE" id="PS00962">
    <property type="entry name" value="RIBOSOMAL_S2_1"/>
    <property type="match status" value="1"/>
</dbReference>
<organism evidence="7 8">
    <name type="scientific">Sporanaerobacter acetigenes DSM 13106</name>
    <dbReference type="NCBI Taxonomy" id="1123281"/>
    <lineage>
        <taxon>Bacteria</taxon>
        <taxon>Bacillati</taxon>
        <taxon>Bacillota</taxon>
        <taxon>Tissierellia</taxon>
        <taxon>Tissierellales</taxon>
        <taxon>Sporanaerobacteraceae</taxon>
        <taxon>Sporanaerobacter</taxon>
    </lineage>
</organism>
<evidence type="ECO:0000313" key="8">
    <source>
        <dbReference type="Proteomes" id="UP000184389"/>
    </source>
</evidence>
<sequence>MSVITMKSLLEAGVHFGHQTRRWNPKMAEYIFTERNGIYIIDLQKTVDKVEEAYAFVKEVSTDGGEVLFVGTKKQAQEAIESEAKRCGMHYVNQRWLGGMLTNYKTIRKRIDRLHELNKMEEDGIFDVLPKKEVIQLRHETERLEKFLGGIKEMDKIPDVLFVVDPRKERIAVREAKILGIPVVAIVDTNCDPDEVDYVIPGNDDAIRAVKLLTETIANAVIEGRQGEQMEIVEE</sequence>
<evidence type="ECO:0000256" key="3">
    <source>
        <dbReference type="ARBA" id="ARBA00023274"/>
    </source>
</evidence>
<evidence type="ECO:0000256" key="4">
    <source>
        <dbReference type="ARBA" id="ARBA00035256"/>
    </source>
</evidence>
<dbReference type="SUPFAM" id="SSF52313">
    <property type="entry name" value="Ribosomal protein S2"/>
    <property type="match status" value="1"/>
</dbReference>
<evidence type="ECO:0000256" key="6">
    <source>
        <dbReference type="RuleBase" id="RU003631"/>
    </source>
</evidence>
<accession>A0A1M5XIL2</accession>
<dbReference type="InterPro" id="IPR005706">
    <property type="entry name" value="Ribosomal_uS2_bac/mit/plastid"/>
</dbReference>
<dbReference type="GO" id="GO:0003735">
    <property type="term" value="F:structural constituent of ribosome"/>
    <property type="evidence" value="ECO:0007669"/>
    <property type="project" value="InterPro"/>
</dbReference>
<evidence type="ECO:0000256" key="2">
    <source>
        <dbReference type="ARBA" id="ARBA00022980"/>
    </source>
</evidence>
<dbReference type="InterPro" id="IPR023591">
    <property type="entry name" value="Ribosomal_uS2_flav_dom_sf"/>
</dbReference>
<dbReference type="PANTHER" id="PTHR12534">
    <property type="entry name" value="30S RIBOSOMAL PROTEIN S2 PROKARYOTIC AND ORGANELLAR"/>
    <property type="match status" value="1"/>
</dbReference>
<dbReference type="GO" id="GO:0022627">
    <property type="term" value="C:cytosolic small ribosomal subunit"/>
    <property type="evidence" value="ECO:0007669"/>
    <property type="project" value="TreeGrafter"/>
</dbReference>
<dbReference type="Gene3D" id="3.40.50.10490">
    <property type="entry name" value="Glucose-6-phosphate isomerase like protein, domain 1"/>
    <property type="match status" value="1"/>
</dbReference>
<name>A0A1M5XIL2_9FIRM</name>
<dbReference type="NCBIfam" id="TIGR01011">
    <property type="entry name" value="rpsB_bact"/>
    <property type="match status" value="1"/>
</dbReference>
<dbReference type="GO" id="GO:0006412">
    <property type="term" value="P:translation"/>
    <property type="evidence" value="ECO:0007669"/>
    <property type="project" value="UniProtKB-UniRule"/>
</dbReference>
<comment type="similarity">
    <text evidence="1 5 6">Belongs to the universal ribosomal protein uS2 family.</text>
</comment>
<dbReference type="PRINTS" id="PR00395">
    <property type="entry name" value="RIBOSOMALS2"/>
</dbReference>
<dbReference type="RefSeq" id="WP_072744354.1">
    <property type="nucleotide sequence ID" value="NZ_FQXR01000007.1"/>
</dbReference>
<keyword evidence="8" id="KW-1185">Reference proteome</keyword>
<proteinExistence type="inferred from homology"/>
<keyword evidence="2 5" id="KW-0689">Ribosomal protein</keyword>
<dbReference type="InterPro" id="IPR001865">
    <property type="entry name" value="Ribosomal_uS2"/>
</dbReference>
<dbReference type="AlphaFoldDB" id="A0A1M5XIL2"/>
<keyword evidence="3 5" id="KW-0687">Ribonucleoprotein</keyword>
<dbReference type="InterPro" id="IPR018130">
    <property type="entry name" value="Ribosomal_uS2_CS"/>
</dbReference>
<evidence type="ECO:0000313" key="7">
    <source>
        <dbReference type="EMBL" id="SHH99715.1"/>
    </source>
</evidence>
<dbReference type="FunFam" id="1.10.287.610:FF:000001">
    <property type="entry name" value="30S ribosomal protein S2"/>
    <property type="match status" value="1"/>
</dbReference>